<reference evidence="2 3" key="1">
    <citation type="submission" date="2014-06" db="EMBL/GenBank/DDBJ databases">
        <title>Evolutionary Origins and Diversification of the Mycorrhizal Mutualists.</title>
        <authorList>
            <consortium name="DOE Joint Genome Institute"/>
            <consortium name="Mycorrhizal Genomics Consortium"/>
            <person name="Kohler A."/>
            <person name="Kuo A."/>
            <person name="Nagy L.G."/>
            <person name="Floudas D."/>
            <person name="Copeland A."/>
            <person name="Barry K.W."/>
            <person name="Cichocki N."/>
            <person name="Veneault-Fourrey C."/>
            <person name="LaButti K."/>
            <person name="Lindquist E.A."/>
            <person name="Lipzen A."/>
            <person name="Lundell T."/>
            <person name="Morin E."/>
            <person name="Murat C."/>
            <person name="Riley R."/>
            <person name="Ohm R."/>
            <person name="Sun H."/>
            <person name="Tunlid A."/>
            <person name="Henrissat B."/>
            <person name="Grigoriev I.V."/>
            <person name="Hibbett D.S."/>
            <person name="Martin F."/>
        </authorList>
    </citation>
    <scope>NUCLEOTIDE SEQUENCE [LARGE SCALE GENOMIC DNA]</scope>
    <source>
        <strain evidence="2 3">FD-325 SS-3</strain>
    </source>
</reference>
<protein>
    <submittedName>
        <fullName evidence="2">Uncharacterized protein</fullName>
    </submittedName>
</protein>
<keyword evidence="3" id="KW-1185">Reference proteome</keyword>
<dbReference type="EMBL" id="KN832576">
    <property type="protein sequence ID" value="KII83547.1"/>
    <property type="molecule type" value="Genomic_DNA"/>
</dbReference>
<organism evidence="2 3">
    <name type="scientific">Plicaturopsis crispa FD-325 SS-3</name>
    <dbReference type="NCBI Taxonomy" id="944288"/>
    <lineage>
        <taxon>Eukaryota</taxon>
        <taxon>Fungi</taxon>
        <taxon>Dikarya</taxon>
        <taxon>Basidiomycota</taxon>
        <taxon>Agaricomycotina</taxon>
        <taxon>Agaricomycetes</taxon>
        <taxon>Agaricomycetidae</taxon>
        <taxon>Amylocorticiales</taxon>
        <taxon>Amylocorticiaceae</taxon>
        <taxon>Plicatura</taxon>
        <taxon>Plicaturopsis crispa</taxon>
    </lineage>
</organism>
<feature type="region of interest" description="Disordered" evidence="1">
    <location>
        <begin position="1"/>
        <end position="47"/>
    </location>
</feature>
<evidence type="ECO:0000313" key="3">
    <source>
        <dbReference type="Proteomes" id="UP000053263"/>
    </source>
</evidence>
<gene>
    <name evidence="2" type="ORF">PLICRDRAFT_32881</name>
</gene>
<accession>A0A0C9SQB2</accession>
<name>A0A0C9SQB2_PLICR</name>
<dbReference type="AlphaFoldDB" id="A0A0C9SQB2"/>
<dbReference type="HOGENOM" id="CLU_921728_0_0_1"/>
<dbReference type="Proteomes" id="UP000053263">
    <property type="component" value="Unassembled WGS sequence"/>
</dbReference>
<feature type="compositionally biased region" description="Low complexity" evidence="1">
    <location>
        <begin position="119"/>
        <end position="131"/>
    </location>
</feature>
<evidence type="ECO:0000313" key="2">
    <source>
        <dbReference type="EMBL" id="KII83547.1"/>
    </source>
</evidence>
<proteinExistence type="predicted"/>
<sequence length="302" mass="32803">MRAAMTLSAGHRGKWEPGTRQIHRGGGRKLSSERLSTGGHSADLAPGAHAQRTRFFRSQPKRFPCPEKEARTHIRGALGHIRNSKRGPNEAWLRRQRTRAGGLRHDEVRYGPGSFWVHPSSPGTSVPTPSSIHGNPRESAGRSINGPTRADLVKLADVAGQQALRLLVGKGERGKRETFFMCKEPVNLGVKLSGNLSGNFSATFAAPLGIVAGVQIFQDPFSPRAAARDHCSTGDAFECPIATEIGSRPSSGVNINQSDQANSSFCLVAFPKYVGVRELRGPHNERRDWRAQGAPPARWSLN</sequence>
<evidence type="ECO:0000256" key="1">
    <source>
        <dbReference type="SAM" id="MobiDB-lite"/>
    </source>
</evidence>
<feature type="region of interest" description="Disordered" evidence="1">
    <location>
        <begin position="114"/>
        <end position="144"/>
    </location>
</feature>